<dbReference type="RefSeq" id="YP_010649198.1">
    <property type="nucleotide sequence ID" value="NC_070764.1"/>
</dbReference>
<evidence type="ECO:0000313" key="1">
    <source>
        <dbReference type="EMBL" id="QDK02700.1"/>
    </source>
</evidence>
<organism evidence="1 2">
    <name type="scientific">Gordonia phage Phendrix</name>
    <dbReference type="NCBI Taxonomy" id="2593335"/>
    <lineage>
        <taxon>Viruses</taxon>
        <taxon>Duplodnaviria</taxon>
        <taxon>Heunggongvirae</taxon>
        <taxon>Uroviricota</taxon>
        <taxon>Caudoviricetes</taxon>
        <taxon>Godonkavirus</taxon>
        <taxon>Godonkavirus phendrix</taxon>
    </lineage>
</organism>
<accession>A0A514U179</accession>
<gene>
    <name evidence="1" type="primary">184</name>
    <name evidence="1" type="ORF">SEA_PHENDRIX_184</name>
</gene>
<protein>
    <submittedName>
        <fullName evidence="1">Uncharacterized protein</fullName>
    </submittedName>
</protein>
<keyword evidence="2" id="KW-1185">Reference proteome</keyword>
<proteinExistence type="predicted"/>
<name>A0A514U179_9CAUD</name>
<reference evidence="1 2" key="1">
    <citation type="submission" date="2019-06" db="EMBL/GenBank/DDBJ databases">
        <authorList>
            <person name="Burns M.A."/>
            <person name="Hill G.C."/>
            <person name="Wesley B.E."/>
            <person name="Womack T.V."/>
            <person name="Krukonis G.P."/>
            <person name="Delesalle V.A."/>
            <person name="Garlena R.A."/>
            <person name="Russell D.A."/>
            <person name="Pope W.H."/>
            <person name="Jacobs-Sera D."/>
            <person name="Hatfull G.F."/>
        </authorList>
    </citation>
    <scope>NUCLEOTIDE SEQUENCE [LARGE SCALE GENOMIC DNA]</scope>
</reference>
<dbReference type="EMBL" id="MN096369">
    <property type="protein sequence ID" value="QDK02700.1"/>
    <property type="molecule type" value="Genomic_DNA"/>
</dbReference>
<evidence type="ECO:0000313" key="2">
    <source>
        <dbReference type="Proteomes" id="UP000319596"/>
    </source>
</evidence>
<dbReference type="Proteomes" id="UP000319596">
    <property type="component" value="Segment"/>
</dbReference>
<sequence length="50" mass="6126">MRALGSNQVFEISLDPEWYRENPGYATFEDYLEEFLESKFKNRHTLKRLR</sequence>
<dbReference type="KEGG" id="vg:77924744"/>
<dbReference type="GeneID" id="77924744"/>